<dbReference type="RefSeq" id="WP_390333246.1">
    <property type="nucleotide sequence ID" value="NZ_JBHRTP010000096.1"/>
</dbReference>
<dbReference type="Proteomes" id="UP001595530">
    <property type="component" value="Unassembled WGS sequence"/>
</dbReference>
<feature type="transmembrane region" description="Helical" evidence="1">
    <location>
        <begin position="39"/>
        <end position="59"/>
    </location>
</feature>
<keyword evidence="1" id="KW-0472">Membrane</keyword>
<feature type="transmembrane region" description="Helical" evidence="1">
    <location>
        <begin position="6"/>
        <end position="27"/>
    </location>
</feature>
<gene>
    <name evidence="2" type="ORF">ACFOFO_24300</name>
</gene>
<proteinExistence type="predicted"/>
<organism evidence="2 3">
    <name type="scientific">Undibacterium arcticum</name>
    <dbReference type="NCBI Taxonomy" id="1762892"/>
    <lineage>
        <taxon>Bacteria</taxon>
        <taxon>Pseudomonadati</taxon>
        <taxon>Pseudomonadota</taxon>
        <taxon>Betaproteobacteria</taxon>
        <taxon>Burkholderiales</taxon>
        <taxon>Oxalobacteraceae</taxon>
        <taxon>Undibacterium</taxon>
    </lineage>
</organism>
<keyword evidence="3" id="KW-1185">Reference proteome</keyword>
<accession>A0ABV7F9W9</accession>
<keyword evidence="1" id="KW-0812">Transmembrane</keyword>
<name>A0ABV7F9W9_9BURK</name>
<comment type="caution">
    <text evidence="2">The sequence shown here is derived from an EMBL/GenBank/DDBJ whole genome shotgun (WGS) entry which is preliminary data.</text>
</comment>
<keyword evidence="1" id="KW-1133">Transmembrane helix</keyword>
<dbReference type="EMBL" id="JBHRTP010000096">
    <property type="protein sequence ID" value="MFC3111036.1"/>
    <property type="molecule type" value="Genomic_DNA"/>
</dbReference>
<evidence type="ECO:0000313" key="3">
    <source>
        <dbReference type="Proteomes" id="UP001595530"/>
    </source>
</evidence>
<reference evidence="3" key="1">
    <citation type="journal article" date="2019" name="Int. J. Syst. Evol. Microbiol.">
        <title>The Global Catalogue of Microorganisms (GCM) 10K type strain sequencing project: providing services to taxonomists for standard genome sequencing and annotation.</title>
        <authorList>
            <consortium name="The Broad Institute Genomics Platform"/>
            <consortium name="The Broad Institute Genome Sequencing Center for Infectious Disease"/>
            <person name="Wu L."/>
            <person name="Ma J."/>
        </authorList>
    </citation>
    <scope>NUCLEOTIDE SEQUENCE [LARGE SCALE GENOMIC DNA]</scope>
    <source>
        <strain evidence="3">KCTC 42986</strain>
    </source>
</reference>
<protein>
    <submittedName>
        <fullName evidence="2">Uncharacterized protein</fullName>
    </submittedName>
</protein>
<evidence type="ECO:0000256" key="1">
    <source>
        <dbReference type="SAM" id="Phobius"/>
    </source>
</evidence>
<evidence type="ECO:0000313" key="2">
    <source>
        <dbReference type="EMBL" id="MFC3111036.1"/>
    </source>
</evidence>
<feature type="transmembrane region" description="Helical" evidence="1">
    <location>
        <begin position="98"/>
        <end position="121"/>
    </location>
</feature>
<sequence length="124" mass="12957">METSTVLQTSTGLLAISAVGGLIMALIRFSGKPRPPSWLAMLHGFLSAAALTLLIYAAVTIGLPQLAQAALILFLLAASGGVLLNLNYHLKMVPLPKWMVLAHAGIAIIGFLLLLAATWSASHS</sequence>
<feature type="transmembrane region" description="Helical" evidence="1">
    <location>
        <begin position="65"/>
        <end position="86"/>
    </location>
</feature>